<dbReference type="SUPFAM" id="SSF56496">
    <property type="entry name" value="Fibrinogen C-terminal domain-like"/>
    <property type="match status" value="1"/>
</dbReference>
<protein>
    <recommendedName>
        <fullName evidence="3">Fibrinogen C-terminal domain-containing protein</fullName>
    </recommendedName>
</protein>
<dbReference type="PROSITE" id="PS51406">
    <property type="entry name" value="FIBRINOGEN_C_2"/>
    <property type="match status" value="1"/>
</dbReference>
<evidence type="ECO:0000259" key="3">
    <source>
        <dbReference type="PROSITE" id="PS51406"/>
    </source>
</evidence>
<feature type="signal peptide" evidence="2">
    <location>
        <begin position="1"/>
        <end position="21"/>
    </location>
</feature>
<dbReference type="PANTHER" id="PTHR19143">
    <property type="entry name" value="FIBRINOGEN/TENASCIN/ANGIOPOEITIN"/>
    <property type="match status" value="1"/>
</dbReference>
<proteinExistence type="predicted"/>
<dbReference type="SMART" id="SM00186">
    <property type="entry name" value="FBG"/>
    <property type="match status" value="1"/>
</dbReference>
<dbReference type="InterPro" id="IPR014716">
    <property type="entry name" value="Fibrinogen_a/b/g_C_1"/>
</dbReference>
<dbReference type="PANTHER" id="PTHR19143:SF327">
    <property type="entry name" value="FI21813P1-RELATED"/>
    <property type="match status" value="1"/>
</dbReference>
<dbReference type="Gene3D" id="3.90.215.10">
    <property type="entry name" value="Gamma Fibrinogen, chain A, domain 1"/>
    <property type="match status" value="1"/>
</dbReference>
<feature type="chain" id="PRO_5006456537" description="Fibrinogen C-terminal domain-containing protein" evidence="2">
    <location>
        <begin position="22"/>
        <end position="298"/>
    </location>
</feature>
<dbReference type="PROSITE" id="PS00514">
    <property type="entry name" value="FIBRINOGEN_C_1"/>
    <property type="match status" value="1"/>
</dbReference>
<dbReference type="AlphaFoldDB" id="B4KIQ5"/>
<reference evidence="4 5" key="1">
    <citation type="journal article" date="2007" name="Nature">
        <title>Evolution of genes and genomes on the Drosophila phylogeny.</title>
        <authorList>
            <consortium name="Drosophila 12 Genomes Consortium"/>
            <person name="Clark A.G."/>
            <person name="Eisen M.B."/>
            <person name="Smith D.R."/>
            <person name="Bergman C.M."/>
            <person name="Oliver B."/>
            <person name="Markow T.A."/>
            <person name="Kaufman T.C."/>
            <person name="Kellis M."/>
            <person name="Gelbart W."/>
            <person name="Iyer V.N."/>
            <person name="Pollard D.A."/>
            <person name="Sackton T.B."/>
            <person name="Larracuente A.M."/>
            <person name="Singh N.D."/>
            <person name="Abad J.P."/>
            <person name="Abt D.N."/>
            <person name="Adryan B."/>
            <person name="Aguade M."/>
            <person name="Akashi H."/>
            <person name="Anderson W.W."/>
            <person name="Aquadro C.F."/>
            <person name="Ardell D.H."/>
            <person name="Arguello R."/>
            <person name="Artieri C.G."/>
            <person name="Barbash D.A."/>
            <person name="Barker D."/>
            <person name="Barsanti P."/>
            <person name="Batterham P."/>
            <person name="Batzoglou S."/>
            <person name="Begun D."/>
            <person name="Bhutkar A."/>
            <person name="Blanco E."/>
            <person name="Bosak S.A."/>
            <person name="Bradley R.K."/>
            <person name="Brand A.D."/>
            <person name="Brent M.R."/>
            <person name="Brooks A.N."/>
            <person name="Brown R.H."/>
            <person name="Butlin R.K."/>
            <person name="Caggese C."/>
            <person name="Calvi B.R."/>
            <person name="Bernardo de Carvalho A."/>
            <person name="Caspi A."/>
            <person name="Castrezana S."/>
            <person name="Celniker S.E."/>
            <person name="Chang J.L."/>
            <person name="Chapple C."/>
            <person name="Chatterji S."/>
            <person name="Chinwalla A."/>
            <person name="Civetta A."/>
            <person name="Clifton S.W."/>
            <person name="Comeron J.M."/>
            <person name="Costello J.C."/>
            <person name="Coyne J.A."/>
            <person name="Daub J."/>
            <person name="David R.G."/>
            <person name="Delcher A.L."/>
            <person name="Delehaunty K."/>
            <person name="Do C.B."/>
            <person name="Ebling H."/>
            <person name="Edwards K."/>
            <person name="Eickbush T."/>
            <person name="Evans J.D."/>
            <person name="Filipski A."/>
            <person name="Findeiss S."/>
            <person name="Freyhult E."/>
            <person name="Fulton L."/>
            <person name="Fulton R."/>
            <person name="Garcia A.C."/>
            <person name="Gardiner A."/>
            <person name="Garfield D.A."/>
            <person name="Garvin B.E."/>
            <person name="Gibson G."/>
            <person name="Gilbert D."/>
            <person name="Gnerre S."/>
            <person name="Godfrey J."/>
            <person name="Good R."/>
            <person name="Gotea V."/>
            <person name="Gravely B."/>
            <person name="Greenberg A.J."/>
            <person name="Griffiths-Jones S."/>
            <person name="Gross S."/>
            <person name="Guigo R."/>
            <person name="Gustafson E.A."/>
            <person name="Haerty W."/>
            <person name="Hahn M.W."/>
            <person name="Halligan D.L."/>
            <person name="Halpern A.L."/>
            <person name="Halter G.M."/>
            <person name="Han M.V."/>
            <person name="Heger A."/>
            <person name="Hillier L."/>
            <person name="Hinrichs A.S."/>
            <person name="Holmes I."/>
            <person name="Hoskins R.A."/>
            <person name="Hubisz M.J."/>
            <person name="Hultmark D."/>
            <person name="Huntley M.A."/>
            <person name="Jaffe D.B."/>
            <person name="Jagadeeshan S."/>
            <person name="Jeck W.R."/>
            <person name="Johnson J."/>
            <person name="Jones C.D."/>
            <person name="Jordan W.C."/>
            <person name="Karpen G.H."/>
            <person name="Kataoka E."/>
            <person name="Keightley P.D."/>
            <person name="Kheradpour P."/>
            <person name="Kirkness E.F."/>
            <person name="Koerich L.B."/>
            <person name="Kristiansen K."/>
            <person name="Kudrna D."/>
            <person name="Kulathinal R.J."/>
            <person name="Kumar S."/>
            <person name="Kwok R."/>
            <person name="Lander E."/>
            <person name="Langley C.H."/>
            <person name="Lapoint R."/>
            <person name="Lazzaro B.P."/>
            <person name="Lee S.J."/>
            <person name="Levesque L."/>
            <person name="Li R."/>
            <person name="Lin C.F."/>
            <person name="Lin M.F."/>
            <person name="Lindblad-Toh K."/>
            <person name="Llopart A."/>
            <person name="Long M."/>
            <person name="Low L."/>
            <person name="Lozovsky E."/>
            <person name="Lu J."/>
            <person name="Luo M."/>
            <person name="Machado C.A."/>
            <person name="Makalowski W."/>
            <person name="Marzo M."/>
            <person name="Matsuda M."/>
            <person name="Matzkin L."/>
            <person name="McAllister B."/>
            <person name="McBride C.S."/>
            <person name="McKernan B."/>
            <person name="McKernan K."/>
            <person name="Mendez-Lago M."/>
            <person name="Minx P."/>
            <person name="Mollenhauer M.U."/>
            <person name="Montooth K."/>
            <person name="Mount S.M."/>
            <person name="Mu X."/>
            <person name="Myers E."/>
            <person name="Negre B."/>
            <person name="Newfeld S."/>
            <person name="Nielsen R."/>
            <person name="Noor M.A."/>
            <person name="O'Grady P."/>
            <person name="Pachter L."/>
            <person name="Papaceit M."/>
            <person name="Parisi M.J."/>
            <person name="Parisi M."/>
            <person name="Parts L."/>
            <person name="Pedersen J.S."/>
            <person name="Pesole G."/>
            <person name="Phillippy A.M."/>
            <person name="Ponting C.P."/>
            <person name="Pop M."/>
            <person name="Porcelli D."/>
            <person name="Powell J.R."/>
            <person name="Prohaska S."/>
            <person name="Pruitt K."/>
            <person name="Puig M."/>
            <person name="Quesneville H."/>
            <person name="Ram K.R."/>
            <person name="Rand D."/>
            <person name="Rasmussen M.D."/>
            <person name="Reed L.K."/>
            <person name="Reenan R."/>
            <person name="Reily A."/>
            <person name="Remington K.A."/>
            <person name="Rieger T.T."/>
            <person name="Ritchie M.G."/>
            <person name="Robin C."/>
            <person name="Rogers Y.H."/>
            <person name="Rohde C."/>
            <person name="Rozas J."/>
            <person name="Rubenfield M.J."/>
            <person name="Ruiz A."/>
            <person name="Russo S."/>
            <person name="Salzberg S.L."/>
            <person name="Sanchez-Gracia A."/>
            <person name="Saranga D.J."/>
            <person name="Sato H."/>
            <person name="Schaeffer S.W."/>
            <person name="Schatz M.C."/>
            <person name="Schlenke T."/>
            <person name="Schwartz R."/>
            <person name="Segarra C."/>
            <person name="Singh R.S."/>
            <person name="Sirot L."/>
            <person name="Sirota M."/>
            <person name="Sisneros N.B."/>
            <person name="Smith C.D."/>
            <person name="Smith T.F."/>
            <person name="Spieth J."/>
            <person name="Stage D.E."/>
            <person name="Stark A."/>
            <person name="Stephan W."/>
            <person name="Strausberg R.L."/>
            <person name="Strempel S."/>
            <person name="Sturgill D."/>
            <person name="Sutton G."/>
            <person name="Sutton G.G."/>
            <person name="Tao W."/>
            <person name="Teichmann S."/>
            <person name="Tobari Y.N."/>
            <person name="Tomimura Y."/>
            <person name="Tsolas J.M."/>
            <person name="Valente V.L."/>
            <person name="Venter E."/>
            <person name="Venter J.C."/>
            <person name="Vicario S."/>
            <person name="Vieira F.G."/>
            <person name="Vilella A.J."/>
            <person name="Villasante A."/>
            <person name="Walenz B."/>
            <person name="Wang J."/>
            <person name="Wasserman M."/>
            <person name="Watts T."/>
            <person name="Wilson D."/>
            <person name="Wilson R.K."/>
            <person name="Wing R.A."/>
            <person name="Wolfner M.F."/>
            <person name="Wong A."/>
            <person name="Wong G.K."/>
            <person name="Wu C.I."/>
            <person name="Wu G."/>
            <person name="Yamamoto D."/>
            <person name="Yang H.P."/>
            <person name="Yang S.P."/>
            <person name="Yorke J.A."/>
            <person name="Yoshida K."/>
            <person name="Zdobnov E."/>
            <person name="Zhang P."/>
            <person name="Zhang Y."/>
            <person name="Zimin A.V."/>
            <person name="Baldwin J."/>
            <person name="Abdouelleil A."/>
            <person name="Abdulkadir J."/>
            <person name="Abebe A."/>
            <person name="Abera B."/>
            <person name="Abreu J."/>
            <person name="Acer S.C."/>
            <person name="Aftuck L."/>
            <person name="Alexander A."/>
            <person name="An P."/>
            <person name="Anderson E."/>
            <person name="Anderson S."/>
            <person name="Arachi H."/>
            <person name="Azer M."/>
            <person name="Bachantsang P."/>
            <person name="Barry A."/>
            <person name="Bayul T."/>
            <person name="Berlin A."/>
            <person name="Bessette D."/>
            <person name="Bloom T."/>
            <person name="Blye J."/>
            <person name="Boguslavskiy L."/>
            <person name="Bonnet C."/>
            <person name="Boukhgalter B."/>
            <person name="Bourzgui I."/>
            <person name="Brown A."/>
            <person name="Cahill P."/>
            <person name="Channer S."/>
            <person name="Cheshatsang Y."/>
            <person name="Chuda L."/>
            <person name="Citroen M."/>
            <person name="Collymore A."/>
            <person name="Cooke P."/>
            <person name="Costello M."/>
            <person name="D'Aco K."/>
            <person name="Daza R."/>
            <person name="De Haan G."/>
            <person name="DeGray S."/>
            <person name="DeMaso C."/>
            <person name="Dhargay N."/>
            <person name="Dooley K."/>
            <person name="Dooley E."/>
            <person name="Doricent M."/>
            <person name="Dorje P."/>
            <person name="Dorjee K."/>
            <person name="Dupes A."/>
            <person name="Elong R."/>
            <person name="Falk J."/>
            <person name="Farina A."/>
            <person name="Faro S."/>
            <person name="Ferguson D."/>
            <person name="Fisher S."/>
            <person name="Foley C.D."/>
            <person name="Franke A."/>
            <person name="Friedrich D."/>
            <person name="Gadbois L."/>
            <person name="Gearin G."/>
            <person name="Gearin C.R."/>
            <person name="Giannoukos G."/>
            <person name="Goode T."/>
            <person name="Graham J."/>
            <person name="Grandbois E."/>
            <person name="Grewal S."/>
            <person name="Gyaltsen K."/>
            <person name="Hafez N."/>
            <person name="Hagos B."/>
            <person name="Hall J."/>
            <person name="Henson C."/>
            <person name="Hollinger A."/>
            <person name="Honan T."/>
            <person name="Huard M.D."/>
            <person name="Hughes L."/>
            <person name="Hurhula B."/>
            <person name="Husby M.E."/>
            <person name="Kamat A."/>
            <person name="Kanga B."/>
            <person name="Kashin S."/>
            <person name="Khazanovich D."/>
            <person name="Kisner P."/>
            <person name="Lance K."/>
            <person name="Lara M."/>
            <person name="Lee W."/>
            <person name="Lennon N."/>
            <person name="Letendre F."/>
            <person name="LeVine R."/>
            <person name="Lipovsky A."/>
            <person name="Liu X."/>
            <person name="Liu J."/>
            <person name="Liu S."/>
            <person name="Lokyitsang T."/>
            <person name="Lokyitsang Y."/>
            <person name="Lubonja R."/>
            <person name="Lui A."/>
            <person name="MacDonald P."/>
            <person name="Magnisalis V."/>
            <person name="Maru K."/>
            <person name="Matthews C."/>
            <person name="McCusker W."/>
            <person name="McDonough S."/>
            <person name="Mehta T."/>
            <person name="Meldrim J."/>
            <person name="Meneus L."/>
            <person name="Mihai O."/>
            <person name="Mihalev A."/>
            <person name="Mihova T."/>
            <person name="Mittelman R."/>
            <person name="Mlenga V."/>
            <person name="Montmayeur A."/>
            <person name="Mulrain L."/>
            <person name="Navidi A."/>
            <person name="Naylor J."/>
            <person name="Negash T."/>
            <person name="Nguyen T."/>
            <person name="Nguyen N."/>
            <person name="Nicol R."/>
            <person name="Norbu C."/>
            <person name="Norbu N."/>
            <person name="Novod N."/>
            <person name="O'Neill B."/>
            <person name="Osman S."/>
            <person name="Markiewicz E."/>
            <person name="Oyono O.L."/>
            <person name="Patti C."/>
            <person name="Phunkhang P."/>
            <person name="Pierre F."/>
            <person name="Priest M."/>
            <person name="Raghuraman S."/>
            <person name="Rege F."/>
            <person name="Reyes R."/>
            <person name="Rise C."/>
            <person name="Rogov P."/>
            <person name="Ross K."/>
            <person name="Ryan E."/>
            <person name="Settipalli S."/>
            <person name="Shea T."/>
            <person name="Sherpa N."/>
            <person name="Shi L."/>
            <person name="Shih D."/>
            <person name="Sparrow T."/>
            <person name="Spaulding J."/>
            <person name="Stalker J."/>
            <person name="Stange-Thomann N."/>
            <person name="Stavropoulos S."/>
            <person name="Stone C."/>
            <person name="Strader C."/>
            <person name="Tesfaye S."/>
            <person name="Thomson T."/>
            <person name="Thoulutsang Y."/>
            <person name="Thoulutsang D."/>
            <person name="Topham K."/>
            <person name="Topping I."/>
            <person name="Tsamla T."/>
            <person name="Vassiliev H."/>
            <person name="Vo A."/>
            <person name="Wangchuk T."/>
            <person name="Wangdi T."/>
            <person name="Weiand M."/>
            <person name="Wilkinson J."/>
            <person name="Wilson A."/>
            <person name="Yadav S."/>
            <person name="Young G."/>
            <person name="Yu Q."/>
            <person name="Zembek L."/>
            <person name="Zhong D."/>
            <person name="Zimmer A."/>
            <person name="Zwirko Z."/>
            <person name="Jaffe D.B."/>
            <person name="Alvarez P."/>
            <person name="Brockman W."/>
            <person name="Butler J."/>
            <person name="Chin C."/>
            <person name="Gnerre S."/>
            <person name="Grabherr M."/>
            <person name="Kleber M."/>
            <person name="Mauceli E."/>
            <person name="MacCallum I."/>
        </authorList>
    </citation>
    <scope>NUCLEOTIDE SEQUENCE [LARGE SCALE GENOMIC DNA]</scope>
    <source>
        <strain evidence="5">Tucson 15081-1352.22</strain>
    </source>
</reference>
<evidence type="ECO:0000313" key="4">
    <source>
        <dbReference type="EMBL" id="EDW12411.2"/>
    </source>
</evidence>
<evidence type="ECO:0000313" key="5">
    <source>
        <dbReference type="Proteomes" id="UP000009192"/>
    </source>
</evidence>
<dbReference type="Pfam" id="PF00147">
    <property type="entry name" value="Fibrinogen_C"/>
    <property type="match status" value="1"/>
</dbReference>
<dbReference type="InterPro" id="IPR036056">
    <property type="entry name" value="Fibrinogen-like_C"/>
</dbReference>
<keyword evidence="5" id="KW-1185">Reference proteome</keyword>
<dbReference type="InterPro" id="IPR050373">
    <property type="entry name" value="Fibrinogen_C-term_domain"/>
</dbReference>
<dbReference type="eggNOG" id="KOG2579">
    <property type="taxonomic scope" value="Eukaryota"/>
</dbReference>
<dbReference type="SMR" id="B4KIQ5"/>
<evidence type="ECO:0000256" key="2">
    <source>
        <dbReference type="SAM" id="SignalP"/>
    </source>
</evidence>
<keyword evidence="2" id="KW-0732">Signal</keyword>
<keyword evidence="1" id="KW-1015">Disulfide bond</keyword>
<sequence>MSHSDGVSIFLFILFVLYLFSDNSKKVNNEDDVNATELTQKLIKDMEAKWSKYFVDHIEPLLHDGNPVDITINHIKHVHKPVNQIETTFIISEVDKIIAASCSPGMGSSIQDIKVPGINTFPVLCDSIFADSGWTVILRRLDGSVNFNRNWIEYRRGFGDLHSEFFIGLEKLHRMTKWHTHELIIYLKDEDNEVRHAQYSEFRIDNAAASYALRVLGAYSGNAGDSLSTHINATFSTPDTNKDCAMAYKSGWWFHKCMDSNLNGVYESNEVDAGITGIVWSSWQMKPIKFAQMMIRPI</sequence>
<organism evidence="4 5">
    <name type="scientific">Drosophila mojavensis</name>
    <name type="common">Fruit fly</name>
    <dbReference type="NCBI Taxonomy" id="7230"/>
    <lineage>
        <taxon>Eukaryota</taxon>
        <taxon>Metazoa</taxon>
        <taxon>Ecdysozoa</taxon>
        <taxon>Arthropoda</taxon>
        <taxon>Hexapoda</taxon>
        <taxon>Insecta</taxon>
        <taxon>Pterygota</taxon>
        <taxon>Neoptera</taxon>
        <taxon>Endopterygota</taxon>
        <taxon>Diptera</taxon>
        <taxon>Brachycera</taxon>
        <taxon>Muscomorpha</taxon>
        <taxon>Ephydroidea</taxon>
        <taxon>Drosophilidae</taxon>
        <taxon>Drosophila</taxon>
    </lineage>
</organism>
<dbReference type="KEGG" id="dmo:Dmoj_GI10125"/>
<dbReference type="EMBL" id="CH933807">
    <property type="protein sequence ID" value="EDW12411.2"/>
    <property type="molecule type" value="Genomic_DNA"/>
</dbReference>
<dbReference type="HOGENOM" id="CLU_038628_7_3_1"/>
<dbReference type="InterPro" id="IPR020837">
    <property type="entry name" value="Fibrinogen_CS"/>
</dbReference>
<gene>
    <name evidence="4" type="primary">Dmoj\GI10125</name>
    <name evidence="4" type="ORF">Dmoj_GI10125</name>
</gene>
<dbReference type="GO" id="GO:0005615">
    <property type="term" value="C:extracellular space"/>
    <property type="evidence" value="ECO:0007669"/>
    <property type="project" value="TreeGrafter"/>
</dbReference>
<accession>B4KIQ5</accession>
<dbReference type="OrthoDB" id="6145874at2759"/>
<feature type="domain" description="Fibrinogen C-terminal" evidence="3">
    <location>
        <begin position="93"/>
        <end position="298"/>
    </location>
</feature>
<dbReference type="InParanoid" id="B4KIQ5"/>
<evidence type="ECO:0000256" key="1">
    <source>
        <dbReference type="ARBA" id="ARBA00023157"/>
    </source>
</evidence>
<dbReference type="CDD" id="cd00087">
    <property type="entry name" value="FReD"/>
    <property type="match status" value="1"/>
</dbReference>
<name>B4KIQ5_DROMO</name>
<dbReference type="Proteomes" id="UP000009192">
    <property type="component" value="Unassembled WGS sequence"/>
</dbReference>
<dbReference type="InterPro" id="IPR002181">
    <property type="entry name" value="Fibrinogen_a/b/g_C_dom"/>
</dbReference>